<dbReference type="InterPro" id="IPR002836">
    <property type="entry name" value="PDCD5-like"/>
</dbReference>
<comment type="similarity">
    <text evidence="1">Belongs to the PDCD5 family.</text>
</comment>
<evidence type="ECO:0000256" key="2">
    <source>
        <dbReference type="SAM" id="MobiDB-lite"/>
    </source>
</evidence>
<evidence type="ECO:0000313" key="3">
    <source>
        <dbReference type="EMBL" id="AIF05643.1"/>
    </source>
</evidence>
<feature type="region of interest" description="Disordered" evidence="2">
    <location>
        <begin position="19"/>
        <end position="46"/>
    </location>
</feature>
<name>A0A075GV46_9ARCH</name>
<dbReference type="GO" id="GO:0003677">
    <property type="term" value="F:DNA binding"/>
    <property type="evidence" value="ECO:0007669"/>
    <property type="project" value="InterPro"/>
</dbReference>
<dbReference type="InterPro" id="IPR036883">
    <property type="entry name" value="PDCD5-like_sf"/>
</dbReference>
<proteinExistence type="inferred from homology"/>
<evidence type="ECO:0008006" key="4">
    <source>
        <dbReference type="Google" id="ProtNLM"/>
    </source>
</evidence>
<dbReference type="Gene3D" id="1.10.8.140">
    <property type="entry name" value="PDCD5-like"/>
    <property type="match status" value="1"/>
</dbReference>
<accession>A0A075GV46</accession>
<organism evidence="3">
    <name type="scientific">uncultured marine thaumarchaeote KM3_186_C08</name>
    <dbReference type="NCBI Taxonomy" id="1456070"/>
    <lineage>
        <taxon>Archaea</taxon>
        <taxon>Nitrososphaerota</taxon>
        <taxon>environmental samples</taxon>
    </lineage>
</organism>
<protein>
    <recommendedName>
        <fullName evidence="4">Double-stranded DNA-binding protein</fullName>
    </recommendedName>
</protein>
<feature type="compositionally biased region" description="Basic and acidic residues" evidence="2">
    <location>
        <begin position="27"/>
        <end position="46"/>
    </location>
</feature>
<dbReference type="AlphaFoldDB" id="A0A075GV46"/>
<reference evidence="3" key="1">
    <citation type="journal article" date="2014" name="Genome Biol. Evol.">
        <title>Pangenome evidence for extensive interdomain horizontal transfer affecting lineage core and shell genes in uncultured planktonic thaumarchaeota and euryarchaeota.</title>
        <authorList>
            <person name="Deschamps P."/>
            <person name="Zivanovic Y."/>
            <person name="Moreira D."/>
            <person name="Rodriguez-Valera F."/>
            <person name="Lopez-Garcia P."/>
        </authorList>
    </citation>
    <scope>NUCLEOTIDE SEQUENCE</scope>
</reference>
<evidence type="ECO:0000256" key="1">
    <source>
        <dbReference type="ARBA" id="ARBA00010490"/>
    </source>
</evidence>
<dbReference type="EMBL" id="KF900746">
    <property type="protein sequence ID" value="AIF05643.1"/>
    <property type="molecule type" value="Genomic_DNA"/>
</dbReference>
<sequence length="138" mass="15710">MSEEDKDLERLQAKRLAEMQKNLSSQREQEKIAALQKEQKDKKPSSREIVIKRLGYRGLEVLQNAEHQFPKETQIIVLKLSELISSGDITEVLDGGNLLVLFRSIGINVRMKTKINVEKDGKFVSLSDKLSKLSSTKE</sequence>
<dbReference type="Pfam" id="PF01984">
    <property type="entry name" value="dsDNA_bind"/>
    <property type="match status" value="1"/>
</dbReference>